<dbReference type="InterPro" id="IPR043129">
    <property type="entry name" value="ATPase_NBD"/>
</dbReference>
<dbReference type="NCBIfam" id="NF003520">
    <property type="entry name" value="PRK05183.1"/>
    <property type="match status" value="1"/>
</dbReference>
<dbReference type="InterPro" id="IPR012725">
    <property type="entry name" value="Chaperone_DnaK"/>
</dbReference>
<dbReference type="InterPro" id="IPR013126">
    <property type="entry name" value="Hsp_70_fam"/>
</dbReference>
<keyword evidence="11" id="KW-0175">Coiled coil</keyword>
<dbReference type="NCBIfam" id="TIGR02350">
    <property type="entry name" value="prok_dnaK"/>
    <property type="match status" value="1"/>
</dbReference>
<dbReference type="GO" id="GO:0051082">
    <property type="term" value="F:unfolded protein binding"/>
    <property type="evidence" value="ECO:0007669"/>
    <property type="project" value="InterPro"/>
</dbReference>
<dbReference type="SUPFAM" id="SSF100934">
    <property type="entry name" value="Heat shock protein 70kD (HSP70), C-terminal subdomain"/>
    <property type="match status" value="1"/>
</dbReference>
<dbReference type="NCBIfam" id="NF001413">
    <property type="entry name" value="PRK00290.1"/>
    <property type="match status" value="1"/>
</dbReference>
<feature type="region of interest" description="Disordered" evidence="12">
    <location>
        <begin position="598"/>
        <end position="635"/>
    </location>
</feature>
<dbReference type="FunFam" id="1.20.1270.10:FF:000001">
    <property type="entry name" value="Molecular chaperone DnaK"/>
    <property type="match status" value="1"/>
</dbReference>
<evidence type="ECO:0000256" key="11">
    <source>
        <dbReference type="SAM" id="Coils"/>
    </source>
</evidence>
<comment type="induction">
    <text evidence="9">By stress conditions e.g. heat shock.</text>
</comment>
<dbReference type="Gene3D" id="3.90.640.10">
    <property type="entry name" value="Actin, Chain A, domain 4"/>
    <property type="match status" value="1"/>
</dbReference>
<evidence type="ECO:0000256" key="8">
    <source>
        <dbReference type="ARBA" id="ARBA00023186"/>
    </source>
</evidence>
<comment type="similarity">
    <text evidence="2 9 10">Belongs to the heat shock protein 70 family.</text>
</comment>
<dbReference type="Gene3D" id="1.20.1270.10">
    <property type="match status" value="1"/>
</dbReference>
<comment type="function">
    <text evidence="1 9">Acts as a chaperone.</text>
</comment>
<dbReference type="GO" id="GO:0005524">
    <property type="term" value="F:ATP binding"/>
    <property type="evidence" value="ECO:0007669"/>
    <property type="project" value="UniProtKB-UniRule"/>
</dbReference>
<dbReference type="PANTHER" id="PTHR19375">
    <property type="entry name" value="HEAT SHOCK PROTEIN 70KDA"/>
    <property type="match status" value="1"/>
</dbReference>
<protein>
    <recommendedName>
        <fullName evidence="3 9">Chaperone protein DnaK</fullName>
    </recommendedName>
    <alternativeName>
        <fullName evidence="9">HSP70</fullName>
    </alternativeName>
    <alternativeName>
        <fullName evidence="9">Heat shock 70 kDa protein</fullName>
    </alternativeName>
    <alternativeName>
        <fullName evidence="9">Heat shock protein 70</fullName>
    </alternativeName>
</protein>
<feature type="coiled-coil region" evidence="11">
    <location>
        <begin position="247"/>
        <end position="274"/>
    </location>
</feature>
<dbReference type="FunFam" id="3.30.420.40:FF:000004">
    <property type="entry name" value="Molecular chaperone DnaK"/>
    <property type="match status" value="1"/>
</dbReference>
<keyword evidence="8 9" id="KW-0143">Chaperone</keyword>
<dbReference type="FunFam" id="3.30.420.40:FF:000020">
    <property type="entry name" value="Chaperone protein HscA homolog"/>
    <property type="match status" value="1"/>
</dbReference>
<dbReference type="GO" id="GO:0005737">
    <property type="term" value="C:cytoplasm"/>
    <property type="evidence" value="ECO:0007669"/>
    <property type="project" value="UniProtKB-ARBA"/>
</dbReference>
<name>A0A832EI44_9BACT</name>
<dbReference type="PROSITE" id="PS00297">
    <property type="entry name" value="HSP70_1"/>
    <property type="match status" value="1"/>
</dbReference>
<evidence type="ECO:0000256" key="2">
    <source>
        <dbReference type="ARBA" id="ARBA00007381"/>
    </source>
</evidence>
<dbReference type="InterPro" id="IPR029048">
    <property type="entry name" value="HSP70_C_sf"/>
</dbReference>
<organism evidence="13">
    <name type="scientific">Desulfacinum infernum</name>
    <dbReference type="NCBI Taxonomy" id="35837"/>
    <lineage>
        <taxon>Bacteria</taxon>
        <taxon>Pseudomonadati</taxon>
        <taxon>Thermodesulfobacteriota</taxon>
        <taxon>Syntrophobacteria</taxon>
        <taxon>Syntrophobacterales</taxon>
        <taxon>Syntrophobacteraceae</taxon>
        <taxon>Desulfacinum</taxon>
    </lineage>
</organism>
<dbReference type="InterPro" id="IPR029047">
    <property type="entry name" value="HSP70_peptide-bd_sf"/>
</dbReference>
<evidence type="ECO:0000256" key="9">
    <source>
        <dbReference type="HAMAP-Rule" id="MF_00332"/>
    </source>
</evidence>
<dbReference type="FunFam" id="2.60.34.10:FF:000014">
    <property type="entry name" value="Chaperone protein DnaK HSP70"/>
    <property type="match status" value="1"/>
</dbReference>
<reference evidence="13" key="1">
    <citation type="journal article" date="2020" name="mSystems">
        <title>Genome- and Community-Level Interaction Insights into Carbon Utilization and Element Cycling Functions of Hydrothermarchaeota in Hydrothermal Sediment.</title>
        <authorList>
            <person name="Zhou Z."/>
            <person name="Liu Y."/>
            <person name="Xu W."/>
            <person name="Pan J."/>
            <person name="Luo Z.H."/>
            <person name="Li M."/>
        </authorList>
    </citation>
    <scope>NUCLEOTIDE SEQUENCE [LARGE SCALE GENOMIC DNA]</scope>
    <source>
        <strain evidence="13">SpSt-456</strain>
    </source>
</reference>
<evidence type="ECO:0000256" key="12">
    <source>
        <dbReference type="SAM" id="MobiDB-lite"/>
    </source>
</evidence>
<keyword evidence="7 9" id="KW-0346">Stress response</keyword>
<dbReference type="EMBL" id="DSTK01000005">
    <property type="protein sequence ID" value="HFK95785.1"/>
    <property type="molecule type" value="Genomic_DNA"/>
</dbReference>
<evidence type="ECO:0000256" key="3">
    <source>
        <dbReference type="ARBA" id="ARBA00014415"/>
    </source>
</evidence>
<dbReference type="PROSITE" id="PS00329">
    <property type="entry name" value="HSP70_2"/>
    <property type="match status" value="1"/>
</dbReference>
<dbReference type="SUPFAM" id="SSF100920">
    <property type="entry name" value="Heat shock protein 70kD (HSP70), peptide-binding domain"/>
    <property type="match status" value="1"/>
</dbReference>
<evidence type="ECO:0000256" key="10">
    <source>
        <dbReference type="RuleBase" id="RU003322"/>
    </source>
</evidence>
<evidence type="ECO:0000256" key="7">
    <source>
        <dbReference type="ARBA" id="ARBA00023016"/>
    </source>
</evidence>
<evidence type="ECO:0000256" key="4">
    <source>
        <dbReference type="ARBA" id="ARBA00022553"/>
    </source>
</evidence>
<dbReference type="Gene3D" id="2.60.34.10">
    <property type="entry name" value="Substrate Binding Domain Of DNAk, Chain A, domain 1"/>
    <property type="match status" value="1"/>
</dbReference>
<dbReference type="Gene3D" id="3.30.420.40">
    <property type="match status" value="2"/>
</dbReference>
<evidence type="ECO:0000256" key="1">
    <source>
        <dbReference type="ARBA" id="ARBA00002290"/>
    </source>
</evidence>
<dbReference type="PRINTS" id="PR00301">
    <property type="entry name" value="HEATSHOCK70"/>
</dbReference>
<keyword evidence="5 9" id="KW-0547">Nucleotide-binding</keyword>
<evidence type="ECO:0000256" key="6">
    <source>
        <dbReference type="ARBA" id="ARBA00022840"/>
    </source>
</evidence>
<comment type="caution">
    <text evidence="13">The sequence shown here is derived from an EMBL/GenBank/DDBJ whole genome shotgun (WGS) entry which is preliminary data.</text>
</comment>
<dbReference type="SUPFAM" id="SSF53067">
    <property type="entry name" value="Actin-like ATPase domain"/>
    <property type="match status" value="2"/>
</dbReference>
<proteinExistence type="evidence at transcript level"/>
<dbReference type="InterPro" id="IPR018181">
    <property type="entry name" value="Heat_shock_70_CS"/>
</dbReference>
<dbReference type="PROSITE" id="PS01036">
    <property type="entry name" value="HSP70_3"/>
    <property type="match status" value="1"/>
</dbReference>
<accession>A0A832EI44</accession>
<feature type="modified residue" description="Phosphothreonine; by autocatalysis" evidence="9">
    <location>
        <position position="198"/>
    </location>
</feature>
<dbReference type="GO" id="GO:0140662">
    <property type="term" value="F:ATP-dependent protein folding chaperone"/>
    <property type="evidence" value="ECO:0007669"/>
    <property type="project" value="InterPro"/>
</dbReference>
<dbReference type="CDD" id="cd10234">
    <property type="entry name" value="ASKHA_NBD_HSP70_DnaK-like"/>
    <property type="match status" value="1"/>
</dbReference>
<dbReference type="FunFam" id="3.90.640.10:FF:000003">
    <property type="entry name" value="Molecular chaperone DnaK"/>
    <property type="match status" value="1"/>
</dbReference>
<evidence type="ECO:0000256" key="5">
    <source>
        <dbReference type="ARBA" id="ARBA00022741"/>
    </source>
</evidence>
<gene>
    <name evidence="9 13" type="primary">dnaK</name>
    <name evidence="13" type="ORF">ENS06_00505</name>
</gene>
<keyword evidence="6 9" id="KW-0067">ATP-binding</keyword>
<keyword evidence="4 9" id="KW-0597">Phosphoprotein</keyword>
<evidence type="ECO:0000313" key="13">
    <source>
        <dbReference type="EMBL" id="HFK95785.1"/>
    </source>
</evidence>
<dbReference type="Pfam" id="PF00012">
    <property type="entry name" value="HSP70"/>
    <property type="match status" value="1"/>
</dbReference>
<sequence length="635" mass="69333">MAKIIGIDLGTTNSVVAVMEGKEPKVLTNSEGGRTTPSMVAFTDSGERLVGQVAKRQAITNPENTVFAVKRLIGRKFRSKEVQRDLEILPYKIVEAANGDAHILIRGRQYSPTEISAFILMKMKQTAEDYLGEKVTDAVITVPAYFNDSQRQATKDAGKIAGLNVLRIINEPTAAALAYGLDKKKDEKIAVFDLGGGTYDISILEIGDGVFEVKATNGDTHLGGEDFDQRIIDWLADEFKKDQGIDLRNDKMALQRLKEAAEKAKIELSSTTETDINLPFITADATGPKHLTMKLTRAKLEALTEDLIEKLVPPMRQALQDAGLTAADIHEVILVGGMTRMPRVQQKVREFFGKEPHKGVNPDEVVAVGAAIQGAVLSGEVKDVLLLDVTPLSLGIETLGGVMTKLIERNTTIPTRKSQIFSTATDNQTAVSIHVLQGERPMAADNKTLGRFDLVGIPPAPRGVPQIEVTFDIDANGIVHVSAKDLATGKEQSIQITASSGLSQDEIEKLVKEAEMHAEEDKRRRELVDTRNQADALIYSTEKTLKDLGDKVDAATRSRIDAQIEKLRKAMEGDDKRAIEKEMEQLTQVSHKLAEEMYKRTAEQQAQAGAAGAGGSGTRKDDDVVDADFEEVKDK</sequence>
<dbReference type="HAMAP" id="MF_00332">
    <property type="entry name" value="DnaK"/>
    <property type="match status" value="1"/>
</dbReference>
<dbReference type="AlphaFoldDB" id="A0A832EI44"/>